<feature type="transmembrane region" description="Helical" evidence="5">
    <location>
        <begin position="368"/>
        <end position="389"/>
    </location>
</feature>
<proteinExistence type="predicted"/>
<feature type="transmembrane region" description="Helical" evidence="5">
    <location>
        <begin position="96"/>
        <end position="124"/>
    </location>
</feature>
<feature type="transmembrane region" description="Helical" evidence="5">
    <location>
        <begin position="294"/>
        <end position="319"/>
    </location>
</feature>
<evidence type="ECO:0000256" key="2">
    <source>
        <dbReference type="ARBA" id="ARBA00022692"/>
    </source>
</evidence>
<evidence type="ECO:0000313" key="6">
    <source>
        <dbReference type="EMBL" id="QDU84676.1"/>
    </source>
</evidence>
<dbReference type="PANTHER" id="PTHR11706">
    <property type="entry name" value="SOLUTE CARRIER PROTEIN FAMILY 11 MEMBER"/>
    <property type="match status" value="1"/>
</dbReference>
<evidence type="ECO:0000256" key="1">
    <source>
        <dbReference type="ARBA" id="ARBA00004141"/>
    </source>
</evidence>
<feature type="transmembrane region" description="Helical" evidence="5">
    <location>
        <begin position="43"/>
        <end position="63"/>
    </location>
</feature>
<dbReference type="GO" id="GO:0005384">
    <property type="term" value="F:manganese ion transmembrane transporter activity"/>
    <property type="evidence" value="ECO:0007669"/>
    <property type="project" value="TreeGrafter"/>
</dbReference>
<feature type="transmembrane region" description="Helical" evidence="5">
    <location>
        <begin position="201"/>
        <end position="226"/>
    </location>
</feature>
<name>A0A518CZL9_9BACT</name>
<keyword evidence="3 5" id="KW-1133">Transmembrane helix</keyword>
<feature type="transmembrane region" description="Helical" evidence="5">
    <location>
        <begin position="345"/>
        <end position="362"/>
    </location>
</feature>
<evidence type="ECO:0000256" key="5">
    <source>
        <dbReference type="SAM" id="Phobius"/>
    </source>
</evidence>
<keyword evidence="2 5" id="KW-0812">Transmembrane</keyword>
<accession>A0A518CZL9</accession>
<dbReference type="GO" id="GO:0034755">
    <property type="term" value="P:iron ion transmembrane transport"/>
    <property type="evidence" value="ECO:0007669"/>
    <property type="project" value="TreeGrafter"/>
</dbReference>
<sequence>MVVVSERADRSGAPDRPGPWRRIGPGLLVAATGVGAGDLATSAFTGSALGVAVLWAVVVGAVFKFTLNEGLARWQLVTGETLLEGVMRRVPRPLRFAFLVYLLPWTWIVGSALMGACGATAHALFGGFEDPATGKVVWGVVHSLAGLALVLVGGFRLFERLMGVAVGVMFVTVVATAIALAPDWAAVGNGLVVPRIPDADGAGLGWTIALMGGVGGTLTVLCYGYWIREEGRDGPSDIGACRLDLGVGYAMTAIFGIAMVVIGSTVVVEGRGAGLIVALGDRLRDDLGPVARNAFLVGAWAAVFSSLVGVWQAVPYLFADFWRLAVERRPAPVVGSLTRTRSYRFYLFALAFAPMAGLAIDFRSVQQIYAIVGAAFMPLLAVALLLLNGRFGPLGAHRDRVLATVVLLGTLAFFAYQGVNALAP</sequence>
<feature type="transmembrane region" description="Helical" evidence="5">
    <location>
        <begin position="401"/>
        <end position="419"/>
    </location>
</feature>
<feature type="transmembrane region" description="Helical" evidence="5">
    <location>
        <begin position="136"/>
        <end position="154"/>
    </location>
</feature>
<evidence type="ECO:0000256" key="3">
    <source>
        <dbReference type="ARBA" id="ARBA00022989"/>
    </source>
</evidence>
<feature type="transmembrane region" description="Helical" evidence="5">
    <location>
        <begin position="161"/>
        <end position="181"/>
    </location>
</feature>
<reference evidence="6 7" key="1">
    <citation type="submission" date="2019-02" db="EMBL/GenBank/DDBJ databases">
        <title>Deep-cultivation of Planctomycetes and their phenomic and genomic characterization uncovers novel biology.</title>
        <authorList>
            <person name="Wiegand S."/>
            <person name="Jogler M."/>
            <person name="Boedeker C."/>
            <person name="Pinto D."/>
            <person name="Vollmers J."/>
            <person name="Rivas-Marin E."/>
            <person name="Kohn T."/>
            <person name="Peeters S.H."/>
            <person name="Heuer A."/>
            <person name="Rast P."/>
            <person name="Oberbeckmann S."/>
            <person name="Bunk B."/>
            <person name="Jeske O."/>
            <person name="Meyerdierks A."/>
            <person name="Storesund J.E."/>
            <person name="Kallscheuer N."/>
            <person name="Luecker S."/>
            <person name="Lage O.M."/>
            <person name="Pohl T."/>
            <person name="Merkel B.J."/>
            <person name="Hornburger P."/>
            <person name="Mueller R.-W."/>
            <person name="Bruemmer F."/>
            <person name="Labrenz M."/>
            <person name="Spormann A.M."/>
            <person name="Op den Camp H."/>
            <person name="Overmann J."/>
            <person name="Amann R."/>
            <person name="Jetten M.S.M."/>
            <person name="Mascher T."/>
            <person name="Medema M.H."/>
            <person name="Devos D.P."/>
            <person name="Kaster A.-K."/>
            <person name="Ovreas L."/>
            <person name="Rohde M."/>
            <person name="Galperin M.Y."/>
            <person name="Jogler C."/>
        </authorList>
    </citation>
    <scope>NUCLEOTIDE SEQUENCE [LARGE SCALE GENOMIC DNA]</scope>
    <source>
        <strain evidence="6 7">Pla163</strain>
    </source>
</reference>
<gene>
    <name evidence="6" type="primary">mntH</name>
    <name evidence="6" type="ORF">Pla163_17880</name>
</gene>
<keyword evidence="7" id="KW-1185">Reference proteome</keyword>
<feature type="transmembrane region" description="Helical" evidence="5">
    <location>
        <begin position="247"/>
        <end position="268"/>
    </location>
</feature>
<dbReference type="NCBIfam" id="NF037982">
    <property type="entry name" value="Nramp_1"/>
    <property type="match status" value="1"/>
</dbReference>
<evidence type="ECO:0000256" key="4">
    <source>
        <dbReference type="ARBA" id="ARBA00023136"/>
    </source>
</evidence>
<dbReference type="AlphaFoldDB" id="A0A518CZL9"/>
<protein>
    <submittedName>
        <fullName evidence="6">Divalent metal cation transporter MntH</fullName>
    </submittedName>
</protein>
<evidence type="ECO:0000313" key="7">
    <source>
        <dbReference type="Proteomes" id="UP000319342"/>
    </source>
</evidence>
<dbReference type="Proteomes" id="UP000319342">
    <property type="component" value="Chromosome"/>
</dbReference>
<dbReference type="GO" id="GO:0005886">
    <property type="term" value="C:plasma membrane"/>
    <property type="evidence" value="ECO:0007669"/>
    <property type="project" value="TreeGrafter"/>
</dbReference>
<comment type="subcellular location">
    <subcellularLocation>
        <location evidence="1">Membrane</location>
        <topology evidence="1">Multi-pass membrane protein</topology>
    </subcellularLocation>
</comment>
<dbReference type="PANTHER" id="PTHR11706:SF3">
    <property type="entry name" value="METAL ION TRANSPORT PROTEIN"/>
    <property type="match status" value="1"/>
</dbReference>
<dbReference type="Pfam" id="PF01566">
    <property type="entry name" value="Nramp"/>
    <property type="match status" value="1"/>
</dbReference>
<keyword evidence="4 5" id="KW-0472">Membrane</keyword>
<organism evidence="6 7">
    <name type="scientific">Rohdeia mirabilis</name>
    <dbReference type="NCBI Taxonomy" id="2528008"/>
    <lineage>
        <taxon>Bacteria</taxon>
        <taxon>Pseudomonadati</taxon>
        <taxon>Planctomycetota</taxon>
        <taxon>Planctomycetia</taxon>
        <taxon>Planctomycetia incertae sedis</taxon>
        <taxon>Rohdeia</taxon>
    </lineage>
</organism>
<dbReference type="GO" id="GO:0015086">
    <property type="term" value="F:cadmium ion transmembrane transporter activity"/>
    <property type="evidence" value="ECO:0007669"/>
    <property type="project" value="TreeGrafter"/>
</dbReference>
<dbReference type="InterPro" id="IPR001046">
    <property type="entry name" value="NRAMP_fam"/>
</dbReference>
<dbReference type="EMBL" id="CP036290">
    <property type="protein sequence ID" value="QDU84676.1"/>
    <property type="molecule type" value="Genomic_DNA"/>
</dbReference>